<evidence type="ECO:0000313" key="2">
    <source>
        <dbReference type="EMBL" id="ESW37668.1"/>
    </source>
</evidence>
<name>V7D7N5_9PSED</name>
<gene>
    <name evidence="2" type="ORF">O164_22540</name>
</gene>
<feature type="compositionally biased region" description="Polar residues" evidence="1">
    <location>
        <begin position="39"/>
        <end position="50"/>
    </location>
</feature>
<feature type="compositionally biased region" description="Basic and acidic residues" evidence="1">
    <location>
        <begin position="54"/>
        <end position="68"/>
    </location>
</feature>
<organism evidence="2 3">
    <name type="scientific">Pseudomonas taiwanensis SJ9</name>
    <dbReference type="NCBI Taxonomy" id="1388762"/>
    <lineage>
        <taxon>Bacteria</taxon>
        <taxon>Pseudomonadati</taxon>
        <taxon>Pseudomonadota</taxon>
        <taxon>Gammaproteobacteria</taxon>
        <taxon>Pseudomonadales</taxon>
        <taxon>Pseudomonadaceae</taxon>
        <taxon>Pseudomonas</taxon>
    </lineage>
</organism>
<protein>
    <submittedName>
        <fullName evidence="2">Uncharacterized protein</fullName>
    </submittedName>
</protein>
<dbReference type="Proteomes" id="UP000018511">
    <property type="component" value="Unassembled WGS sequence"/>
</dbReference>
<accession>V7D7N5</accession>
<dbReference type="PATRIC" id="fig|1388762.3.peg.4345"/>
<feature type="region of interest" description="Disordered" evidence="1">
    <location>
        <begin position="16"/>
        <end position="83"/>
    </location>
</feature>
<dbReference type="EMBL" id="AXUP01000370">
    <property type="protein sequence ID" value="ESW37668.1"/>
    <property type="molecule type" value="Genomic_DNA"/>
</dbReference>
<feature type="compositionally biased region" description="Basic and acidic residues" evidence="1">
    <location>
        <begin position="17"/>
        <end position="27"/>
    </location>
</feature>
<evidence type="ECO:0000256" key="1">
    <source>
        <dbReference type="SAM" id="MobiDB-lite"/>
    </source>
</evidence>
<proteinExistence type="predicted"/>
<sequence>MLDALVQGGSLLYQQRAGDDHRQDRHQQAHQQGGRRSQIAPSAETQQQVALQRGEQDAEYHRPEDRTVVRQQDPDEGNGHQRQQYCQGFVLQGGLVHRGSSHGLCVISAPHLGKSAAIPLMQINTGRICQP</sequence>
<dbReference type="AlphaFoldDB" id="V7D7N5"/>
<evidence type="ECO:0000313" key="3">
    <source>
        <dbReference type="Proteomes" id="UP000018511"/>
    </source>
</evidence>
<reference evidence="2 3" key="1">
    <citation type="submission" date="2013-10" db="EMBL/GenBank/DDBJ databases">
        <title>Whole Genome Shotgun Sequence of Pseudomonas taiwanensis SJ9.</title>
        <authorList>
            <person name="Hong S.-J."/>
            <person name="Shin J.-H."/>
        </authorList>
    </citation>
    <scope>NUCLEOTIDE SEQUENCE [LARGE SCALE GENOMIC DNA]</scope>
    <source>
        <strain evidence="2 3">SJ9</strain>
    </source>
</reference>
<comment type="caution">
    <text evidence="2">The sequence shown here is derived from an EMBL/GenBank/DDBJ whole genome shotgun (WGS) entry which is preliminary data.</text>
</comment>